<proteinExistence type="predicted"/>
<dbReference type="Proteomes" id="UP000503640">
    <property type="component" value="Unassembled WGS sequence"/>
</dbReference>
<dbReference type="GO" id="GO:0033388">
    <property type="term" value="P:putrescine biosynthetic process from arginine"/>
    <property type="evidence" value="ECO:0007669"/>
    <property type="project" value="TreeGrafter"/>
</dbReference>
<dbReference type="Gene3D" id="3.60.110.10">
    <property type="entry name" value="Carbon-nitrogen hydrolase"/>
    <property type="match status" value="1"/>
</dbReference>
<name>A0A7I9VQ94_9BACT</name>
<dbReference type="PANTHER" id="PTHR43674">
    <property type="entry name" value="NITRILASE C965.09-RELATED"/>
    <property type="match status" value="1"/>
</dbReference>
<dbReference type="PROSITE" id="PS50263">
    <property type="entry name" value="CN_HYDROLASE"/>
    <property type="match status" value="1"/>
</dbReference>
<dbReference type="InterPro" id="IPR050345">
    <property type="entry name" value="Aliph_Amidase/BUP"/>
</dbReference>
<dbReference type="GO" id="GO:0050126">
    <property type="term" value="F:N-carbamoylputrescine amidase activity"/>
    <property type="evidence" value="ECO:0007669"/>
    <property type="project" value="TreeGrafter"/>
</dbReference>
<dbReference type="RefSeq" id="WP_176067277.1">
    <property type="nucleotide sequence ID" value="NZ_BJTG01000008.1"/>
</dbReference>
<dbReference type="InterPro" id="IPR036526">
    <property type="entry name" value="C-N_Hydrolase_sf"/>
</dbReference>
<evidence type="ECO:0000259" key="2">
    <source>
        <dbReference type="PROSITE" id="PS50263"/>
    </source>
</evidence>
<dbReference type="SUPFAM" id="SSF56317">
    <property type="entry name" value="Carbon-nitrogen hydrolase"/>
    <property type="match status" value="1"/>
</dbReference>
<keyword evidence="4" id="KW-1185">Reference proteome</keyword>
<dbReference type="Pfam" id="PF00795">
    <property type="entry name" value="CN_hydrolase"/>
    <property type="match status" value="1"/>
</dbReference>
<gene>
    <name evidence="3" type="ORF">AMYX_33250</name>
</gene>
<dbReference type="CDD" id="cd07197">
    <property type="entry name" value="nitrilase"/>
    <property type="match status" value="1"/>
</dbReference>
<keyword evidence="1" id="KW-0378">Hydrolase</keyword>
<reference evidence="4" key="1">
    <citation type="journal article" date="2020" name="Appl. Environ. Microbiol.">
        <title>Diazotrophic Anaeromyxobacter Isolates from Soils.</title>
        <authorList>
            <person name="Masuda Y."/>
            <person name="Yamanaka H."/>
            <person name="Xu Z.X."/>
            <person name="Shiratori Y."/>
            <person name="Aono T."/>
            <person name="Amachi S."/>
            <person name="Senoo K."/>
            <person name="Itoh H."/>
        </authorList>
    </citation>
    <scope>NUCLEOTIDE SEQUENCE [LARGE SCALE GENOMIC DNA]</scope>
    <source>
        <strain evidence="4">R267</strain>
    </source>
</reference>
<dbReference type="EMBL" id="BJTG01000008">
    <property type="protein sequence ID" value="GEJ58584.1"/>
    <property type="molecule type" value="Genomic_DNA"/>
</dbReference>
<dbReference type="AlphaFoldDB" id="A0A7I9VQ94"/>
<sequence>MQIALAQVPHPTSFEGGLAEVVRAVAAAAAGGARLVCFPECTLKGMRGTGFPIEPLTEHEHDLGLEQVRNAAAAHRIHVILPTERPWAAAWQNGAYVISDDGSLQGYQTKNQLPPDEEPLFEPGTSRRLFHLDGVPFAVVICHEGWRYPETVRWGAARGAKLVFHPTFCGAPGAWDTAAPRWGESFYEKAMACRAGENHVWFASVNFALPVQECATSVVSPEGRCVAAGPLHEPALVQADVDPAAATGFLAARLAPGRYRED</sequence>
<organism evidence="3 4">
    <name type="scientific">Anaeromyxobacter diazotrophicus</name>
    <dbReference type="NCBI Taxonomy" id="2590199"/>
    <lineage>
        <taxon>Bacteria</taxon>
        <taxon>Pseudomonadati</taxon>
        <taxon>Myxococcota</taxon>
        <taxon>Myxococcia</taxon>
        <taxon>Myxococcales</taxon>
        <taxon>Cystobacterineae</taxon>
        <taxon>Anaeromyxobacteraceae</taxon>
        <taxon>Anaeromyxobacter</taxon>
    </lineage>
</organism>
<evidence type="ECO:0000256" key="1">
    <source>
        <dbReference type="ARBA" id="ARBA00022801"/>
    </source>
</evidence>
<protein>
    <recommendedName>
        <fullName evidence="2">CN hydrolase domain-containing protein</fullName>
    </recommendedName>
</protein>
<feature type="domain" description="CN hydrolase" evidence="2">
    <location>
        <begin position="1"/>
        <end position="243"/>
    </location>
</feature>
<accession>A0A7I9VQ94</accession>
<evidence type="ECO:0000313" key="3">
    <source>
        <dbReference type="EMBL" id="GEJ58584.1"/>
    </source>
</evidence>
<dbReference type="PANTHER" id="PTHR43674:SF2">
    <property type="entry name" value="BETA-UREIDOPROPIONASE"/>
    <property type="match status" value="1"/>
</dbReference>
<evidence type="ECO:0000313" key="4">
    <source>
        <dbReference type="Proteomes" id="UP000503640"/>
    </source>
</evidence>
<comment type="caution">
    <text evidence="3">The sequence shown here is derived from an EMBL/GenBank/DDBJ whole genome shotgun (WGS) entry which is preliminary data.</text>
</comment>
<dbReference type="InterPro" id="IPR003010">
    <property type="entry name" value="C-N_Hydrolase"/>
</dbReference>